<dbReference type="GO" id="GO:0003677">
    <property type="term" value="F:DNA binding"/>
    <property type="evidence" value="ECO:0007669"/>
    <property type="project" value="UniProtKB-KW"/>
</dbReference>
<keyword evidence="2 6" id="KW-0238">DNA-binding</keyword>
<reference evidence="6 8" key="2">
    <citation type="submission" date="2020-08" db="EMBL/GenBank/DDBJ databases">
        <title>Sequencing the genomes of 1000 actinobacteria strains.</title>
        <authorList>
            <person name="Klenk H.-P."/>
        </authorList>
    </citation>
    <scope>NUCLEOTIDE SEQUENCE [LARGE SCALE GENOMIC DNA]</scope>
    <source>
        <strain evidence="6 8">DSM 21065</strain>
    </source>
</reference>
<dbReference type="EMBL" id="JACHBQ010000001">
    <property type="protein sequence ID" value="MBB5643445.1"/>
    <property type="molecule type" value="Genomic_DNA"/>
</dbReference>
<dbReference type="PANTHER" id="PTHR44846">
    <property type="entry name" value="MANNOSYL-D-GLYCERATE TRANSPORT/METABOLISM SYSTEM REPRESSOR MNGR-RELATED"/>
    <property type="match status" value="1"/>
</dbReference>
<evidence type="ECO:0000259" key="4">
    <source>
        <dbReference type="PROSITE" id="PS50949"/>
    </source>
</evidence>
<evidence type="ECO:0000256" key="1">
    <source>
        <dbReference type="ARBA" id="ARBA00023015"/>
    </source>
</evidence>
<dbReference type="Pfam" id="PF07702">
    <property type="entry name" value="UTRA"/>
    <property type="match status" value="1"/>
</dbReference>
<dbReference type="Pfam" id="PF00392">
    <property type="entry name" value="GntR"/>
    <property type="match status" value="1"/>
</dbReference>
<evidence type="ECO:0000313" key="5">
    <source>
        <dbReference type="EMBL" id="KGJ71780.1"/>
    </source>
</evidence>
<dbReference type="PROSITE" id="PS50949">
    <property type="entry name" value="HTH_GNTR"/>
    <property type="match status" value="1"/>
</dbReference>
<name>A0A099J0T4_9MICO</name>
<organism evidence="5 7">
    <name type="scientific">Cryobacterium roopkundense</name>
    <dbReference type="NCBI Taxonomy" id="1001240"/>
    <lineage>
        <taxon>Bacteria</taxon>
        <taxon>Bacillati</taxon>
        <taxon>Actinomycetota</taxon>
        <taxon>Actinomycetes</taxon>
        <taxon>Micrococcales</taxon>
        <taxon>Microbacteriaceae</taxon>
        <taxon>Cryobacterium</taxon>
    </lineage>
</organism>
<dbReference type="STRING" id="1001240.GY21_19835"/>
<keyword evidence="3" id="KW-0804">Transcription</keyword>
<dbReference type="PRINTS" id="PR00035">
    <property type="entry name" value="HTHGNTR"/>
</dbReference>
<dbReference type="Proteomes" id="UP000029864">
    <property type="component" value="Unassembled WGS sequence"/>
</dbReference>
<keyword evidence="7" id="KW-1185">Reference proteome</keyword>
<dbReference type="SMART" id="SM00866">
    <property type="entry name" value="UTRA"/>
    <property type="match status" value="1"/>
</dbReference>
<dbReference type="eggNOG" id="COG2188">
    <property type="taxonomic scope" value="Bacteria"/>
</dbReference>
<dbReference type="AlphaFoldDB" id="A0A099J0T4"/>
<evidence type="ECO:0000256" key="2">
    <source>
        <dbReference type="ARBA" id="ARBA00023125"/>
    </source>
</evidence>
<sequence>MSTTNEENVLPMSLFMDLQRSGPIPLYFQVSQRIEKAILSGELPVGARLENEVGLAERLGLSRPTVRRAIQDIVDKGLLVRRRGIGTQVVHGQVTRKVELTSLYDDLTNTQKVPSTRLLTFESVPADATVAEKLACEVGTPTLHIRRVRLADDVPVAVMENWLPEEFLTMEPEDLVTYGLYQVLRSRGVTMRVARQHIGARKSTNEESELLDVEKNAALLTMDRTAFDNSGRAVEFGHHCYRPDLYSFEVTLVEK</sequence>
<dbReference type="SUPFAM" id="SSF64288">
    <property type="entry name" value="Chorismate lyase-like"/>
    <property type="match status" value="1"/>
</dbReference>
<dbReference type="Gene3D" id="1.10.10.10">
    <property type="entry name" value="Winged helix-like DNA-binding domain superfamily/Winged helix DNA-binding domain"/>
    <property type="match status" value="1"/>
</dbReference>
<proteinExistence type="predicted"/>
<dbReference type="InterPro" id="IPR050679">
    <property type="entry name" value="Bact_HTH_transcr_reg"/>
</dbReference>
<dbReference type="EMBL" id="JPXF01000133">
    <property type="protein sequence ID" value="KGJ71780.1"/>
    <property type="molecule type" value="Genomic_DNA"/>
</dbReference>
<dbReference type="Proteomes" id="UP000561726">
    <property type="component" value="Unassembled WGS sequence"/>
</dbReference>
<evidence type="ECO:0000313" key="8">
    <source>
        <dbReference type="Proteomes" id="UP000561726"/>
    </source>
</evidence>
<accession>A0A099J0T4</accession>
<dbReference type="InterPro" id="IPR011663">
    <property type="entry name" value="UTRA"/>
</dbReference>
<feature type="domain" description="HTH gntR-type" evidence="4">
    <location>
        <begin position="24"/>
        <end position="92"/>
    </location>
</feature>
<dbReference type="Gene3D" id="3.40.1410.10">
    <property type="entry name" value="Chorismate lyase-like"/>
    <property type="match status" value="1"/>
</dbReference>
<keyword evidence="1" id="KW-0805">Transcription regulation</keyword>
<evidence type="ECO:0000313" key="7">
    <source>
        <dbReference type="Proteomes" id="UP000029864"/>
    </source>
</evidence>
<dbReference type="PANTHER" id="PTHR44846:SF17">
    <property type="entry name" value="GNTR-FAMILY TRANSCRIPTIONAL REGULATOR"/>
    <property type="match status" value="1"/>
</dbReference>
<reference evidence="5 7" key="1">
    <citation type="submission" date="2014-08" db="EMBL/GenBank/DDBJ databases">
        <authorList>
            <person name="Sisinthy S."/>
        </authorList>
    </citation>
    <scope>NUCLEOTIDE SEQUENCE [LARGE SCALE GENOMIC DNA]</scope>
    <source>
        <strain evidence="5 7">RuG17</strain>
    </source>
</reference>
<dbReference type="InterPro" id="IPR036390">
    <property type="entry name" value="WH_DNA-bd_sf"/>
</dbReference>
<dbReference type="InterPro" id="IPR036388">
    <property type="entry name" value="WH-like_DNA-bd_sf"/>
</dbReference>
<dbReference type="InterPro" id="IPR000524">
    <property type="entry name" value="Tscrpt_reg_HTH_GntR"/>
</dbReference>
<gene>
    <name evidence="6" type="ORF">BJ997_003993</name>
    <name evidence="5" type="ORF">GY21_19835</name>
</gene>
<dbReference type="RefSeq" id="WP_052542746.1">
    <property type="nucleotide sequence ID" value="NZ_JACHBQ010000001.1"/>
</dbReference>
<dbReference type="SMART" id="SM00345">
    <property type="entry name" value="HTH_GNTR"/>
    <property type="match status" value="1"/>
</dbReference>
<dbReference type="GO" id="GO:0045892">
    <property type="term" value="P:negative regulation of DNA-templated transcription"/>
    <property type="evidence" value="ECO:0007669"/>
    <property type="project" value="TreeGrafter"/>
</dbReference>
<dbReference type="SUPFAM" id="SSF46785">
    <property type="entry name" value="Winged helix' DNA-binding domain"/>
    <property type="match status" value="1"/>
</dbReference>
<evidence type="ECO:0000256" key="3">
    <source>
        <dbReference type="ARBA" id="ARBA00023163"/>
    </source>
</evidence>
<comment type="caution">
    <text evidence="5">The sequence shown here is derived from an EMBL/GenBank/DDBJ whole genome shotgun (WGS) entry which is preliminary data.</text>
</comment>
<dbReference type="InterPro" id="IPR028978">
    <property type="entry name" value="Chorismate_lyase_/UTRA_dom_sf"/>
</dbReference>
<dbReference type="CDD" id="cd07377">
    <property type="entry name" value="WHTH_GntR"/>
    <property type="match status" value="1"/>
</dbReference>
<dbReference type="GO" id="GO:0003700">
    <property type="term" value="F:DNA-binding transcription factor activity"/>
    <property type="evidence" value="ECO:0007669"/>
    <property type="project" value="InterPro"/>
</dbReference>
<evidence type="ECO:0000313" key="6">
    <source>
        <dbReference type="EMBL" id="MBB5643445.1"/>
    </source>
</evidence>
<protein>
    <submittedName>
        <fullName evidence="5 6">GntR family transcriptional regulator</fullName>
    </submittedName>
</protein>